<evidence type="ECO:0000313" key="2">
    <source>
        <dbReference type="EMBL" id="USS89478.1"/>
    </source>
</evidence>
<sequence length="318" mass="37348">MRNIKNIDEIISNNENNHELIFRGCAYDYYDLVPTLARKLNGRTSFEQYQKYVSIVSNAANRGYKQIKMNGKVSDLSQHYGLSTNNLDWSNSIYVSLYFSFTSYINGFFTKEFDNDHYKKLNYNERTNYILEELRYKFNNHIYCLYKLNKNLLKELKEKYSTAPIEIIETDVENHRMKAQEGLLTTIDISQLINNSLITNSKISIKDSQMEILKKWLDKIDPQNTLEKCDDKYLWKWNGKLLLEKESFSLNQRERCDLQKKLNDVGAISTNLFPDFEGVKKNIDISENYNLLRDWCIAEHSVSSGMGFQTDPKDEITG</sequence>
<keyword evidence="3" id="KW-1185">Reference proteome</keyword>
<dbReference type="EMBL" id="CP097119">
    <property type="protein sequence ID" value="USS89478.1"/>
    <property type="molecule type" value="Genomic_DNA"/>
</dbReference>
<dbReference type="InterPro" id="IPR014966">
    <property type="entry name" value="FRG-dom"/>
</dbReference>
<gene>
    <name evidence="2" type="ORF">M3M40_01440</name>
</gene>
<dbReference type="AlphaFoldDB" id="A0A9Q8ZUF4"/>
<reference evidence="2" key="1">
    <citation type="submission" date="2022-05" db="EMBL/GenBank/DDBJ databases">
        <authorList>
            <person name="Oliphant S.A."/>
            <person name="Watson-Haigh N.S."/>
            <person name="Sumby K.M."/>
            <person name="Gardner J.M."/>
            <person name="Jiranek V."/>
        </authorList>
    </citation>
    <scope>NUCLEOTIDE SEQUENCE</scope>
    <source>
        <strain evidence="2">KI4_B1</strain>
    </source>
</reference>
<dbReference type="SMART" id="SM00901">
    <property type="entry name" value="FRG"/>
    <property type="match status" value="1"/>
</dbReference>
<feature type="domain" description="FRG" evidence="1">
    <location>
        <begin position="16"/>
        <end position="127"/>
    </location>
</feature>
<accession>A0A9Q8ZUF4</accession>
<protein>
    <submittedName>
        <fullName evidence="2">FRG domain-containing protein</fullName>
    </submittedName>
</protein>
<proteinExistence type="predicted"/>
<dbReference type="Proteomes" id="UP001055911">
    <property type="component" value="Chromosome"/>
</dbReference>
<evidence type="ECO:0000313" key="3">
    <source>
        <dbReference type="Proteomes" id="UP001055911"/>
    </source>
</evidence>
<name>A0A9Q8ZUF4_9LACO</name>
<dbReference type="Pfam" id="PF08867">
    <property type="entry name" value="FRG"/>
    <property type="match status" value="1"/>
</dbReference>
<dbReference type="RefSeq" id="WP_252767028.1">
    <property type="nucleotide sequence ID" value="NZ_CP097119.1"/>
</dbReference>
<evidence type="ECO:0000259" key="1">
    <source>
        <dbReference type="SMART" id="SM00901"/>
    </source>
</evidence>
<organism evidence="2 3">
    <name type="scientific">Fructilactobacillus cliffordii</name>
    <dbReference type="NCBI Taxonomy" id="2940299"/>
    <lineage>
        <taxon>Bacteria</taxon>
        <taxon>Bacillati</taxon>
        <taxon>Bacillota</taxon>
        <taxon>Bacilli</taxon>
        <taxon>Lactobacillales</taxon>
        <taxon>Lactobacillaceae</taxon>
        <taxon>Fructilactobacillus</taxon>
    </lineage>
</organism>